<evidence type="ECO:0000313" key="3">
    <source>
        <dbReference type="EMBL" id="SDJ53316.1"/>
    </source>
</evidence>
<name>A0A0D1Y6X4_ANEMI</name>
<protein>
    <submittedName>
        <fullName evidence="2">ABC transporter ATP-binding protein</fullName>
    </submittedName>
    <submittedName>
        <fullName evidence="3">Energy-coupling factor transport system substrate-specific component</fullName>
    </submittedName>
</protein>
<feature type="transmembrane region" description="Helical" evidence="1">
    <location>
        <begin position="7"/>
        <end position="25"/>
    </location>
</feature>
<organism evidence="2 4">
    <name type="scientific">Aneurinibacillus migulanus</name>
    <name type="common">Bacillus migulanus</name>
    <dbReference type="NCBI Taxonomy" id="47500"/>
    <lineage>
        <taxon>Bacteria</taxon>
        <taxon>Bacillati</taxon>
        <taxon>Bacillota</taxon>
        <taxon>Bacilli</taxon>
        <taxon>Bacillales</taxon>
        <taxon>Paenibacillaceae</taxon>
        <taxon>Aneurinibacillus group</taxon>
        <taxon>Aneurinibacillus</taxon>
    </lineage>
</organism>
<evidence type="ECO:0000313" key="2">
    <source>
        <dbReference type="EMBL" id="KON97231.1"/>
    </source>
</evidence>
<dbReference type="EMBL" id="LGUG01000004">
    <property type="protein sequence ID" value="KON97231.1"/>
    <property type="molecule type" value="Genomic_DNA"/>
</dbReference>
<dbReference type="PATRIC" id="fig|47500.8.peg.5849"/>
<evidence type="ECO:0000313" key="5">
    <source>
        <dbReference type="Proteomes" id="UP000182836"/>
    </source>
</evidence>
<dbReference type="PIRSF" id="PIRSF037394">
    <property type="entry name" value="ABC_thiamine-permease_YkoE_prd"/>
    <property type="match status" value="1"/>
</dbReference>
<dbReference type="AlphaFoldDB" id="A0A0D1Y6X4"/>
<sequence length="199" mass="21059">MNWKMREVVLTVALSIACGVLYLGWSTLWLPVSALVGPVGAEVMFGVWVLASPLIAFIIRKPGAALIAEVSAAAVEVFTGSHFGLSSLLIGFCQGLGAEMAFFLFRYKKYSLSTLMLSGALAAVGSMAYSLLANGFGYFTPGVLGATFALRIISGAILGGLLAKLIAESLAKTGTLQQYEIMRQRREQQGDTYGSVSGM</sequence>
<dbReference type="Proteomes" id="UP000182836">
    <property type="component" value="Unassembled WGS sequence"/>
</dbReference>
<accession>A0A0D1Y6X4</accession>
<dbReference type="GeneID" id="42307230"/>
<dbReference type="Pfam" id="PF09819">
    <property type="entry name" value="ABC_cobalt"/>
    <property type="match status" value="1"/>
</dbReference>
<dbReference type="Proteomes" id="UP000037269">
    <property type="component" value="Unassembled WGS sequence"/>
</dbReference>
<dbReference type="EMBL" id="FNED01000020">
    <property type="protein sequence ID" value="SDJ53316.1"/>
    <property type="molecule type" value="Genomic_DNA"/>
</dbReference>
<keyword evidence="1" id="KW-0812">Transmembrane</keyword>
<reference evidence="3 5" key="2">
    <citation type="submission" date="2016-10" db="EMBL/GenBank/DDBJ databases">
        <authorList>
            <person name="de Groot N.N."/>
        </authorList>
    </citation>
    <scope>NUCLEOTIDE SEQUENCE [LARGE SCALE GENOMIC DNA]</scope>
    <source>
        <strain evidence="3 5">DSM 2895</strain>
    </source>
</reference>
<evidence type="ECO:0000313" key="4">
    <source>
        <dbReference type="Proteomes" id="UP000037269"/>
    </source>
</evidence>
<feature type="transmembrane region" description="Helical" evidence="1">
    <location>
        <begin position="138"/>
        <end position="163"/>
    </location>
</feature>
<dbReference type="STRING" id="47500.AF333_18940"/>
<keyword evidence="4" id="KW-1185">Reference proteome</keyword>
<feature type="transmembrane region" description="Helical" evidence="1">
    <location>
        <begin position="31"/>
        <end position="51"/>
    </location>
</feature>
<dbReference type="InterPro" id="IPR017195">
    <property type="entry name" value="ABC_thiamin-permease_prd"/>
</dbReference>
<reference evidence="2 4" key="1">
    <citation type="submission" date="2015-07" db="EMBL/GenBank/DDBJ databases">
        <title>Fjat-14205 dsm 2895.</title>
        <authorList>
            <person name="Liu B."/>
            <person name="Wang J."/>
            <person name="Zhu Y."/>
            <person name="Liu G."/>
            <person name="Chen Q."/>
            <person name="Chen Z."/>
            <person name="Lan J."/>
            <person name="Che J."/>
            <person name="Ge C."/>
            <person name="Shi H."/>
            <person name="Pan Z."/>
            <person name="Liu X."/>
        </authorList>
    </citation>
    <scope>NUCLEOTIDE SEQUENCE [LARGE SCALE GENOMIC DNA]</scope>
    <source>
        <strain evidence="2 4">DSM 2895</strain>
    </source>
</reference>
<feature type="transmembrane region" description="Helical" evidence="1">
    <location>
        <begin position="112"/>
        <end position="132"/>
    </location>
</feature>
<keyword evidence="1" id="KW-1133">Transmembrane helix</keyword>
<gene>
    <name evidence="2" type="ORF">AF333_18940</name>
    <name evidence="3" type="ORF">SAMN04487909_12016</name>
</gene>
<dbReference type="PROSITE" id="PS51257">
    <property type="entry name" value="PROKAR_LIPOPROTEIN"/>
    <property type="match status" value="1"/>
</dbReference>
<evidence type="ECO:0000256" key="1">
    <source>
        <dbReference type="SAM" id="Phobius"/>
    </source>
</evidence>
<dbReference type="OrthoDB" id="8017424at2"/>
<dbReference type="GO" id="GO:0005524">
    <property type="term" value="F:ATP binding"/>
    <property type="evidence" value="ECO:0007669"/>
    <property type="project" value="UniProtKB-KW"/>
</dbReference>
<dbReference type="RefSeq" id="WP_043063327.1">
    <property type="nucleotide sequence ID" value="NZ_BJOA01000163.1"/>
</dbReference>
<keyword evidence="2" id="KW-0067">ATP-binding</keyword>
<keyword evidence="1" id="KW-0472">Membrane</keyword>
<proteinExistence type="predicted"/>
<keyword evidence="2" id="KW-0547">Nucleotide-binding</keyword>